<feature type="domain" description="DDH" evidence="7">
    <location>
        <begin position="79"/>
        <end position="226"/>
    </location>
</feature>
<evidence type="ECO:0000256" key="3">
    <source>
        <dbReference type="ARBA" id="ARBA00022722"/>
    </source>
</evidence>
<accession>A0ABR7NLW6</accession>
<feature type="domain" description="DHHA1" evidence="8">
    <location>
        <begin position="347"/>
        <end position="439"/>
    </location>
</feature>
<keyword evidence="4" id="KW-0378">Hydrolase</keyword>
<evidence type="ECO:0000259" key="8">
    <source>
        <dbReference type="Pfam" id="PF02272"/>
    </source>
</evidence>
<dbReference type="PANTHER" id="PTHR30255:SF2">
    <property type="entry name" value="SINGLE-STRANDED-DNA-SPECIFIC EXONUCLEASE RECJ"/>
    <property type="match status" value="1"/>
</dbReference>
<evidence type="ECO:0000256" key="1">
    <source>
        <dbReference type="ARBA" id="ARBA00005915"/>
    </source>
</evidence>
<evidence type="ECO:0000313" key="10">
    <source>
        <dbReference type="EMBL" id="MBC8576643.1"/>
    </source>
</evidence>
<keyword evidence="11" id="KW-1185">Reference proteome</keyword>
<dbReference type="SUPFAM" id="SSF64182">
    <property type="entry name" value="DHH phosphoesterases"/>
    <property type="match status" value="1"/>
</dbReference>
<evidence type="ECO:0000259" key="7">
    <source>
        <dbReference type="Pfam" id="PF01368"/>
    </source>
</evidence>
<evidence type="ECO:0000256" key="5">
    <source>
        <dbReference type="ARBA" id="ARBA00022839"/>
    </source>
</evidence>
<dbReference type="InterPro" id="IPR003156">
    <property type="entry name" value="DHHA1_dom"/>
</dbReference>
<dbReference type="InterPro" id="IPR038763">
    <property type="entry name" value="DHH_sf"/>
</dbReference>
<dbReference type="Pfam" id="PF01368">
    <property type="entry name" value="DHH"/>
    <property type="match status" value="1"/>
</dbReference>
<dbReference type="Gene3D" id="3.10.310.30">
    <property type="match status" value="1"/>
</dbReference>
<dbReference type="InterPro" id="IPR004610">
    <property type="entry name" value="RecJ"/>
</dbReference>
<dbReference type="RefSeq" id="WP_262400149.1">
    <property type="nucleotide sequence ID" value="NZ_JACRTB010000013.1"/>
</dbReference>
<dbReference type="EMBL" id="JACRTB010000013">
    <property type="protein sequence ID" value="MBC8576643.1"/>
    <property type="molecule type" value="Genomic_DNA"/>
</dbReference>
<dbReference type="InterPro" id="IPR001667">
    <property type="entry name" value="DDH_dom"/>
</dbReference>
<feature type="domain" description="RecJ OB" evidence="9">
    <location>
        <begin position="452"/>
        <end position="557"/>
    </location>
</feature>
<sequence length="678" mass="73634">MKKELWEILPQRAREAHAIADFLGLPPLAASVLAARGYGPESAKALLSCEDVLCDPLLMKDLDRAAQTVAETVADGGMICIYGDYDCDGVTSTVMLKHYFDAIGARSCYYIPHREREGYGLNIPAIDELRRLGVDLILTVDNGVTAVEEIAHAYSLGMRVVVTDHHRPGSRLPEAEAVVDPHRSDCGYPFKELSGVGVAFKLLCALEGEWGEALLEQYADLLAIGTVGDVVPLTGENRLFVTRGLGMLTESDRPGIRALLASAGLEGRVLNGDSIAFGIAPRINAAGRLDSADAAAMLLLTEDDGEAAELSGQLEELNAARRAEEKKIADSIAEQIAADPSLTRRRVLVFSGEGYHAGVVGIVCSRLVERFGKPCLILAVDGATAKGSGRSVEGFSLIEAVAACQSLLTRYGGHPMAAGLSLETEEIPAFREAIEQYAAGHCPEMPLPKLTVDAVVSPDQLTVEEVARLSCLEPFGSANPSPTVMLDGMRLERIIPLSEGKHCKLRLSRGNASVQVLCFFTRPDQVEALPGDLIDAACSVSINEYQGQRSVSLRCRDYRLHGCDLEALWRGEQRYERYLRAEDLAQDMVPSREETAVIYRYLRQKKTLSLSAEALFCQIVRETPLDYVRFRIALSVMLELGLLEKKPRGEGECLSVVPRAAKVQLENSSILKELVAAI</sequence>
<dbReference type="Proteomes" id="UP000658131">
    <property type="component" value="Unassembled WGS sequence"/>
</dbReference>
<evidence type="ECO:0000313" key="11">
    <source>
        <dbReference type="Proteomes" id="UP000658131"/>
    </source>
</evidence>
<evidence type="ECO:0000256" key="6">
    <source>
        <dbReference type="SAM" id="Coils"/>
    </source>
</evidence>
<dbReference type="Pfam" id="PF02272">
    <property type="entry name" value="DHHA1"/>
    <property type="match status" value="1"/>
</dbReference>
<dbReference type="PANTHER" id="PTHR30255">
    <property type="entry name" value="SINGLE-STRANDED-DNA-SPECIFIC EXONUCLEASE RECJ"/>
    <property type="match status" value="1"/>
</dbReference>
<dbReference type="InterPro" id="IPR051673">
    <property type="entry name" value="SSDNA_exonuclease_RecJ"/>
</dbReference>
<name>A0ABR7NLW6_9FIRM</name>
<dbReference type="GO" id="GO:0004527">
    <property type="term" value="F:exonuclease activity"/>
    <property type="evidence" value="ECO:0007669"/>
    <property type="project" value="UniProtKB-KW"/>
</dbReference>
<dbReference type="InterPro" id="IPR041122">
    <property type="entry name" value="RecJ_OB"/>
</dbReference>
<comment type="similarity">
    <text evidence="1">Belongs to the RecJ family.</text>
</comment>
<reference evidence="10 11" key="1">
    <citation type="submission" date="2020-08" db="EMBL/GenBank/DDBJ databases">
        <title>Genome public.</title>
        <authorList>
            <person name="Liu C."/>
            <person name="Sun Q."/>
        </authorList>
    </citation>
    <scope>NUCLEOTIDE SEQUENCE [LARGE SCALE GENOMIC DNA]</scope>
    <source>
        <strain evidence="10 11">BX1</strain>
    </source>
</reference>
<organism evidence="10 11">
    <name type="scientific">Yanshouia hominis</name>
    <dbReference type="NCBI Taxonomy" id="2763673"/>
    <lineage>
        <taxon>Bacteria</taxon>
        <taxon>Bacillati</taxon>
        <taxon>Bacillota</taxon>
        <taxon>Clostridia</taxon>
        <taxon>Eubacteriales</taxon>
        <taxon>Oscillospiraceae</taxon>
        <taxon>Yanshouia</taxon>
    </lineage>
</organism>
<evidence type="ECO:0000259" key="9">
    <source>
        <dbReference type="Pfam" id="PF17768"/>
    </source>
</evidence>
<gene>
    <name evidence="10" type="primary">recJ</name>
    <name evidence="10" type="ORF">H8717_09535</name>
</gene>
<dbReference type="Pfam" id="PF17768">
    <property type="entry name" value="RecJ_OB"/>
    <property type="match status" value="1"/>
</dbReference>
<protein>
    <recommendedName>
        <fullName evidence="2">Single-stranded-DNA-specific exonuclease RecJ</fullName>
    </recommendedName>
</protein>
<keyword evidence="6" id="KW-0175">Coiled coil</keyword>
<evidence type="ECO:0000256" key="4">
    <source>
        <dbReference type="ARBA" id="ARBA00022801"/>
    </source>
</evidence>
<dbReference type="NCBIfam" id="TIGR00644">
    <property type="entry name" value="recJ"/>
    <property type="match status" value="1"/>
</dbReference>
<dbReference type="Gene3D" id="3.90.1640.30">
    <property type="match status" value="1"/>
</dbReference>
<comment type="caution">
    <text evidence="10">The sequence shown here is derived from an EMBL/GenBank/DDBJ whole genome shotgun (WGS) entry which is preliminary data.</text>
</comment>
<keyword evidence="5 10" id="KW-0269">Exonuclease</keyword>
<keyword evidence="3" id="KW-0540">Nuclease</keyword>
<evidence type="ECO:0000256" key="2">
    <source>
        <dbReference type="ARBA" id="ARBA00019841"/>
    </source>
</evidence>
<proteinExistence type="inferred from homology"/>
<feature type="coiled-coil region" evidence="6">
    <location>
        <begin position="307"/>
        <end position="334"/>
    </location>
</feature>